<evidence type="ECO:0000256" key="2">
    <source>
        <dbReference type="ARBA" id="ARBA00001966"/>
    </source>
</evidence>
<feature type="domain" description="Fe-S hydro-lyase tartrate dehydratase alpha-type catalytic" evidence="11">
    <location>
        <begin position="12"/>
        <end position="287"/>
    </location>
</feature>
<proteinExistence type="inferred from homology"/>
<dbReference type="EC" id="4.2.1.2" evidence="10"/>
<dbReference type="Pfam" id="PF05681">
    <property type="entry name" value="Fumerase"/>
    <property type="match status" value="1"/>
</dbReference>
<feature type="domain" description="Fe-S hydro-lyase tartrate dehydratase beta-type catalytic" evidence="12">
    <location>
        <begin position="296"/>
        <end position="493"/>
    </location>
</feature>
<evidence type="ECO:0000256" key="4">
    <source>
        <dbReference type="ARBA" id="ARBA00011738"/>
    </source>
</evidence>
<dbReference type="Pfam" id="PF05683">
    <property type="entry name" value="Fumerase_C"/>
    <property type="match status" value="1"/>
</dbReference>
<evidence type="ECO:0000256" key="5">
    <source>
        <dbReference type="ARBA" id="ARBA00022485"/>
    </source>
</evidence>
<dbReference type="InterPro" id="IPR004647">
    <property type="entry name" value="Fe-S_hydro-lyase_TtdB-typ_cat"/>
</dbReference>
<evidence type="ECO:0000259" key="12">
    <source>
        <dbReference type="Pfam" id="PF05683"/>
    </source>
</evidence>
<dbReference type="RefSeq" id="WP_317701873.1">
    <property type="nucleotide sequence ID" value="NZ_CP136921.1"/>
</dbReference>
<evidence type="ECO:0000256" key="10">
    <source>
        <dbReference type="PIRNR" id="PIRNR001394"/>
    </source>
</evidence>
<dbReference type="PANTHER" id="PTHR43351:SF2">
    <property type="entry name" value="L(+)-TARTRATE DEHYDRATASE SUBUNIT BETA-RELATED"/>
    <property type="match status" value="1"/>
</dbReference>
<evidence type="ECO:0000313" key="14">
    <source>
        <dbReference type="Proteomes" id="UP001303211"/>
    </source>
</evidence>
<accession>A0ABZ0J2D8</accession>
<evidence type="ECO:0000313" key="13">
    <source>
        <dbReference type="EMBL" id="WOO32412.1"/>
    </source>
</evidence>
<gene>
    <name evidence="13" type="ORF">P4826_18855</name>
</gene>
<organism evidence="13 14">
    <name type="scientific">Diaphorobacter limosus</name>
    <dbReference type="NCBI Taxonomy" id="3036128"/>
    <lineage>
        <taxon>Bacteria</taxon>
        <taxon>Pseudomonadati</taxon>
        <taxon>Pseudomonadota</taxon>
        <taxon>Betaproteobacteria</taxon>
        <taxon>Burkholderiales</taxon>
        <taxon>Comamonadaceae</taxon>
        <taxon>Diaphorobacter</taxon>
    </lineage>
</organism>
<keyword evidence="6 10" id="KW-0479">Metal-binding</keyword>
<dbReference type="EMBL" id="CP136921">
    <property type="protein sequence ID" value="WOO32412.1"/>
    <property type="molecule type" value="Genomic_DNA"/>
</dbReference>
<evidence type="ECO:0000256" key="7">
    <source>
        <dbReference type="ARBA" id="ARBA00023004"/>
    </source>
</evidence>
<comment type="cofactor">
    <cofactor evidence="2 10">
        <name>[4Fe-4S] cluster</name>
        <dbReference type="ChEBI" id="CHEBI:49883"/>
    </cofactor>
</comment>
<reference evidence="13 14" key="1">
    <citation type="submission" date="2023-03" db="EMBL/GenBank/DDBJ databases">
        <title>Diaphorobacter basophil sp. nov., isolated from a sewage-treatment plant.</title>
        <authorList>
            <person name="Yang K."/>
        </authorList>
    </citation>
    <scope>NUCLEOTIDE SEQUENCE [LARGE SCALE GENOMIC DNA]</scope>
    <source>
        <strain evidence="13 14">Y-1</strain>
    </source>
</reference>
<comment type="similarity">
    <text evidence="3 10">Belongs to the class-I fumarase family.</text>
</comment>
<dbReference type="InterPro" id="IPR004646">
    <property type="entry name" value="Fe-S_hydro-lyase_TtdA-typ_cat"/>
</dbReference>
<evidence type="ECO:0000256" key="8">
    <source>
        <dbReference type="ARBA" id="ARBA00023014"/>
    </source>
</evidence>
<evidence type="ECO:0000259" key="11">
    <source>
        <dbReference type="Pfam" id="PF05681"/>
    </source>
</evidence>
<keyword evidence="9 10" id="KW-0456">Lyase</keyword>
<dbReference type="InterPro" id="IPR036660">
    <property type="entry name" value="Fe-S_hydroAse_TtdB_cat_sf"/>
</dbReference>
<keyword evidence="5 10" id="KW-0004">4Fe-4S</keyword>
<keyword evidence="8 10" id="KW-0411">Iron-sulfur</keyword>
<dbReference type="InterPro" id="IPR011167">
    <property type="entry name" value="Fe_dep_fumarate_hydratase"/>
</dbReference>
<dbReference type="NCBIfam" id="TIGR00722">
    <property type="entry name" value="ttdA_fumA_fumB"/>
    <property type="match status" value="1"/>
</dbReference>
<name>A0ABZ0J2D8_9BURK</name>
<comment type="subunit">
    <text evidence="4 10">Homodimer.</text>
</comment>
<evidence type="ECO:0000256" key="6">
    <source>
        <dbReference type="ARBA" id="ARBA00022723"/>
    </source>
</evidence>
<dbReference type="NCBIfam" id="TIGR00723">
    <property type="entry name" value="ttdB_fumA_fumB"/>
    <property type="match status" value="1"/>
</dbReference>
<comment type="function">
    <text evidence="10">Catalyzes the reversible hydration of fumarate to (S)-malate.</text>
</comment>
<evidence type="ECO:0000256" key="3">
    <source>
        <dbReference type="ARBA" id="ARBA00008876"/>
    </source>
</evidence>
<dbReference type="Gene3D" id="3.20.130.10">
    <property type="entry name" value="Fe-S hydro-lyase, tartrate dehydratase beta-type, catalytic domain"/>
    <property type="match status" value="1"/>
</dbReference>
<evidence type="ECO:0000256" key="1">
    <source>
        <dbReference type="ARBA" id="ARBA00000929"/>
    </source>
</evidence>
<keyword evidence="7 10" id="KW-0408">Iron</keyword>
<protein>
    <recommendedName>
        <fullName evidence="10">Fumarate hydratase class I</fullName>
        <ecNumber evidence="10">4.2.1.2</ecNumber>
    </recommendedName>
</protein>
<keyword evidence="14" id="KW-1185">Reference proteome</keyword>
<sequence>MTRIAQEDLVDSLAQAFQFISHHHPPDFVRALRRALATETHAPARAAIEQLLVNSRLAALGRRPVCQDTGVGQVFLRVGCGVQFFRRDGAQPWGLQAVADEGVRRAYRDPVNPLRATMVDDPLGRRRNTRDNTPAAVHCEIVEGEALEVLVVAKGGGGDVKARFATLEPSDSVADWVIAQLPGMGAGWCPPGTLGIGIGGTPEQAMLLAKLSLFDPIDMDLLRSRGAQGVEEALRLEVYQRANALGIGAQGLGGTSTVLDVKLRTAPCHAATIPVALIPNCAATRYVRFMLDGNGPARIDEPPPSLWDGIPDRFDLPDAERVNLDHLSADTVRQWRIGQTLLLSGRVLTARDAAHKRLVDLLARGAALPVDLRGRVVYYVGPVDAVGDEAVGPAGPTTATRMDRFVEPLMAQAGLLAMIGKAERGSAAIAAIARHGGAYLSATGGAAYLLSRAIQSARLLAFEDLGMEAIYEFELVDFPVTVAVDSRGRTIHSFIQTRAASQRQAPP</sequence>
<dbReference type="SUPFAM" id="SSF117457">
    <property type="entry name" value="FumA C-terminal domain-like"/>
    <property type="match status" value="1"/>
</dbReference>
<dbReference type="Proteomes" id="UP001303211">
    <property type="component" value="Chromosome"/>
</dbReference>
<dbReference type="PANTHER" id="PTHR43351">
    <property type="entry name" value="L(+)-TARTRATE DEHYDRATASE SUBUNIT BETA"/>
    <property type="match status" value="1"/>
</dbReference>
<comment type="catalytic activity">
    <reaction evidence="1 10">
        <text>(S)-malate = fumarate + H2O</text>
        <dbReference type="Rhea" id="RHEA:12460"/>
        <dbReference type="ChEBI" id="CHEBI:15377"/>
        <dbReference type="ChEBI" id="CHEBI:15589"/>
        <dbReference type="ChEBI" id="CHEBI:29806"/>
        <dbReference type="EC" id="4.2.1.2"/>
    </reaction>
</comment>
<dbReference type="PIRSF" id="PIRSF001394">
    <property type="entry name" value="Fe_dep_fumar_hy"/>
    <property type="match status" value="1"/>
</dbReference>
<evidence type="ECO:0000256" key="9">
    <source>
        <dbReference type="ARBA" id="ARBA00023239"/>
    </source>
</evidence>